<comment type="caution">
    <text evidence="2">The sequence shown here is derived from an EMBL/GenBank/DDBJ whole genome shotgun (WGS) entry which is preliminary data.</text>
</comment>
<evidence type="ECO:0000313" key="3">
    <source>
        <dbReference type="Proteomes" id="UP000770717"/>
    </source>
</evidence>
<feature type="transmembrane region" description="Helical" evidence="1">
    <location>
        <begin position="41"/>
        <end position="62"/>
    </location>
</feature>
<protein>
    <submittedName>
        <fullName evidence="2">Uncharacterized protein</fullName>
    </submittedName>
</protein>
<proteinExistence type="predicted"/>
<sequence>MISMKQNYFCNLTCITLSHITTKPSRKPFTHFQHKQRICRFVFPLMVTSARFILIFTTPALHPSKQASLSVMFPNVCSSMKCGFKNFLFLSAGVC</sequence>
<reference evidence="2" key="1">
    <citation type="thesis" date="2020" institute="ProQuest LLC" country="789 East Eisenhower Parkway, Ann Arbor, MI, USA">
        <title>Comparative Genomics and Chromosome Evolution.</title>
        <authorList>
            <person name="Mudd A.B."/>
        </authorList>
    </citation>
    <scope>NUCLEOTIDE SEQUENCE</scope>
    <source>
        <strain evidence="2">HN-11 Male</strain>
        <tissue evidence="2">Kidney and liver</tissue>
    </source>
</reference>
<keyword evidence="1" id="KW-0472">Membrane</keyword>
<dbReference type="EMBL" id="WNTK01000003">
    <property type="protein sequence ID" value="KAG9488122.1"/>
    <property type="molecule type" value="Genomic_DNA"/>
</dbReference>
<gene>
    <name evidence="2" type="ORF">GDO78_007749</name>
</gene>
<organism evidence="2 3">
    <name type="scientific">Eleutherodactylus coqui</name>
    <name type="common">Puerto Rican coqui</name>
    <dbReference type="NCBI Taxonomy" id="57060"/>
    <lineage>
        <taxon>Eukaryota</taxon>
        <taxon>Metazoa</taxon>
        <taxon>Chordata</taxon>
        <taxon>Craniata</taxon>
        <taxon>Vertebrata</taxon>
        <taxon>Euteleostomi</taxon>
        <taxon>Amphibia</taxon>
        <taxon>Batrachia</taxon>
        <taxon>Anura</taxon>
        <taxon>Neobatrachia</taxon>
        <taxon>Hyloidea</taxon>
        <taxon>Eleutherodactylidae</taxon>
        <taxon>Eleutherodactylinae</taxon>
        <taxon>Eleutherodactylus</taxon>
        <taxon>Eleutherodactylus</taxon>
    </lineage>
</organism>
<keyword evidence="3" id="KW-1185">Reference proteome</keyword>
<accession>A0A8J6KCQ7</accession>
<dbReference type="AlphaFoldDB" id="A0A8J6KCQ7"/>
<keyword evidence="1" id="KW-0812">Transmembrane</keyword>
<dbReference type="Proteomes" id="UP000770717">
    <property type="component" value="Unassembled WGS sequence"/>
</dbReference>
<evidence type="ECO:0000256" key="1">
    <source>
        <dbReference type="SAM" id="Phobius"/>
    </source>
</evidence>
<keyword evidence="1" id="KW-1133">Transmembrane helix</keyword>
<evidence type="ECO:0000313" key="2">
    <source>
        <dbReference type="EMBL" id="KAG9488122.1"/>
    </source>
</evidence>
<name>A0A8J6KCQ7_ELECQ</name>